<comment type="caution">
    <text evidence="1">The sequence shown here is derived from an EMBL/GenBank/DDBJ whole genome shotgun (WGS) entry which is preliminary data.</text>
</comment>
<name>A0ABU9B5T3_9BURK</name>
<keyword evidence="2" id="KW-1185">Reference proteome</keyword>
<evidence type="ECO:0000313" key="2">
    <source>
        <dbReference type="Proteomes" id="UP001368500"/>
    </source>
</evidence>
<gene>
    <name evidence="1" type="ORF">AACH11_04590</name>
</gene>
<dbReference type="EMBL" id="JBBUTF010000004">
    <property type="protein sequence ID" value="MEK8025239.1"/>
    <property type="molecule type" value="Genomic_DNA"/>
</dbReference>
<accession>A0ABU9B5T3</accession>
<evidence type="ECO:0008006" key="3">
    <source>
        <dbReference type="Google" id="ProtNLM"/>
    </source>
</evidence>
<organism evidence="1 2">
    <name type="scientific">Pseudaquabacterium rugosum</name>
    <dbReference type="NCBI Taxonomy" id="2984194"/>
    <lineage>
        <taxon>Bacteria</taxon>
        <taxon>Pseudomonadati</taxon>
        <taxon>Pseudomonadota</taxon>
        <taxon>Betaproteobacteria</taxon>
        <taxon>Burkholderiales</taxon>
        <taxon>Sphaerotilaceae</taxon>
        <taxon>Pseudaquabacterium</taxon>
    </lineage>
</organism>
<reference evidence="1 2" key="1">
    <citation type="submission" date="2024-04" db="EMBL/GenBank/DDBJ databases">
        <title>Novel species of the genus Ideonella isolated from streams.</title>
        <authorList>
            <person name="Lu H."/>
        </authorList>
    </citation>
    <scope>NUCLEOTIDE SEQUENCE [LARGE SCALE GENOMIC DNA]</scope>
    <source>
        <strain evidence="1 2">BYS139W</strain>
    </source>
</reference>
<protein>
    <recommendedName>
        <fullName evidence="3">Glycosyltransferase family 1 protein</fullName>
    </recommendedName>
</protein>
<proteinExistence type="predicted"/>
<evidence type="ECO:0000313" key="1">
    <source>
        <dbReference type="EMBL" id="MEK8025239.1"/>
    </source>
</evidence>
<dbReference type="RefSeq" id="WP_341373027.1">
    <property type="nucleotide sequence ID" value="NZ_JBBUTF010000004.1"/>
</dbReference>
<dbReference type="Proteomes" id="UP001368500">
    <property type="component" value="Unassembled WGS sequence"/>
</dbReference>
<sequence length="581" mass="63128">MTPPVRRVLALHRVDLAPAQQLVAQLAADQGEAPLLTVCDPVLHHHAITQGLTEVRLLPLPDARIAVDVAARAHAATRLLQADCDALLAPVIPAAVGCGWLSHWLRQFHTTAYGYARIGQLLAERLVGDTVALLMPDQPHRYGYHSCVPALKVAESLRAAGQAPRLYQTALQPPDDILVPDLRAWPAAGDEAPQLLVHLPTCFYDAALFARETQASGLRALVLPAPLFDVELPGLPRLPLCPPEALDTLLDAPQRAALEAVCTRLLPTVERAMRAALGQEEAARSQARALVDAVRLQARCYAALLKALAGRPLPQALLLSNHDAGLHGAWLAWARERRVPVLCVPHSKVHNQRLPVSDLPGLRCLHHGLQGGVPVDLDDNPVACGVLDYAEDLDWPGRAPERLRTLGLVLNGLAANAMCLVDLRHYLHELQRLRDWARRQGVDCRIRCRPNESIASVLAAELGVPVRELLDGQAGSLVDFARGCDLVIGIDQPTSGSAELLRAGIPMLQALVRPLAPEEWRIVDAGVVPQLPVDAVLARLQDWADTPLGLWQHAQAQRRAWMDSQADARPLRHWLGAAVGR</sequence>